<name>A0AAD8B9T2_BIOPF</name>
<proteinExistence type="predicted"/>
<reference evidence="1" key="2">
    <citation type="submission" date="2023-04" db="EMBL/GenBank/DDBJ databases">
        <authorList>
            <person name="Bu L."/>
            <person name="Lu L."/>
            <person name="Laidemitt M.R."/>
            <person name="Zhang S.M."/>
            <person name="Mutuku M."/>
            <person name="Mkoji G."/>
            <person name="Steinauer M."/>
            <person name="Loker E.S."/>
        </authorList>
    </citation>
    <scope>NUCLEOTIDE SEQUENCE</scope>
    <source>
        <strain evidence="1">KasaAsao</strain>
        <tissue evidence="1">Whole Snail</tissue>
    </source>
</reference>
<evidence type="ECO:0000313" key="1">
    <source>
        <dbReference type="EMBL" id="KAK0050561.1"/>
    </source>
</evidence>
<dbReference type="EMBL" id="JASAOG010000113">
    <property type="protein sequence ID" value="KAK0050561.1"/>
    <property type="molecule type" value="Genomic_DNA"/>
</dbReference>
<dbReference type="AlphaFoldDB" id="A0AAD8B9T2"/>
<gene>
    <name evidence="1" type="ORF">Bpfe_020089</name>
</gene>
<keyword evidence="2" id="KW-1185">Reference proteome</keyword>
<accession>A0AAD8B9T2</accession>
<organism evidence="1 2">
    <name type="scientific">Biomphalaria pfeifferi</name>
    <name type="common">Bloodfluke planorb</name>
    <name type="synonym">Freshwater snail</name>
    <dbReference type="NCBI Taxonomy" id="112525"/>
    <lineage>
        <taxon>Eukaryota</taxon>
        <taxon>Metazoa</taxon>
        <taxon>Spiralia</taxon>
        <taxon>Lophotrochozoa</taxon>
        <taxon>Mollusca</taxon>
        <taxon>Gastropoda</taxon>
        <taxon>Heterobranchia</taxon>
        <taxon>Euthyneura</taxon>
        <taxon>Panpulmonata</taxon>
        <taxon>Hygrophila</taxon>
        <taxon>Lymnaeoidea</taxon>
        <taxon>Planorbidae</taxon>
        <taxon>Biomphalaria</taxon>
    </lineage>
</organism>
<dbReference type="Proteomes" id="UP001233172">
    <property type="component" value="Unassembled WGS sequence"/>
</dbReference>
<reference evidence="1" key="1">
    <citation type="journal article" date="2023" name="PLoS Negl. Trop. Dis.">
        <title>A genome sequence for Biomphalaria pfeifferi, the major vector snail for the human-infecting parasite Schistosoma mansoni.</title>
        <authorList>
            <person name="Bu L."/>
            <person name="Lu L."/>
            <person name="Laidemitt M.R."/>
            <person name="Zhang S.M."/>
            <person name="Mutuku M."/>
            <person name="Mkoji G."/>
            <person name="Steinauer M."/>
            <person name="Loker E.S."/>
        </authorList>
    </citation>
    <scope>NUCLEOTIDE SEQUENCE</scope>
    <source>
        <strain evidence="1">KasaAsao</strain>
    </source>
</reference>
<evidence type="ECO:0000313" key="2">
    <source>
        <dbReference type="Proteomes" id="UP001233172"/>
    </source>
</evidence>
<comment type="caution">
    <text evidence="1">The sequence shown here is derived from an EMBL/GenBank/DDBJ whole genome shotgun (WGS) entry which is preliminary data.</text>
</comment>
<protein>
    <submittedName>
        <fullName evidence="1">Uncharacterized protein</fullName>
    </submittedName>
</protein>
<sequence length="83" mass="9493">MYIPPLLDVTAKNSPLDKKRCLWTTARDKIKHLNLSRADTCVCHSVEVVGNEMIFRSDSGKLRRGEREGKGYISADFEKFSFD</sequence>